<evidence type="ECO:0000313" key="3">
    <source>
        <dbReference type="Proteomes" id="UP001147782"/>
    </source>
</evidence>
<organism evidence="2 3">
    <name type="scientific">Penicillium cataractarum</name>
    <dbReference type="NCBI Taxonomy" id="2100454"/>
    <lineage>
        <taxon>Eukaryota</taxon>
        <taxon>Fungi</taxon>
        <taxon>Dikarya</taxon>
        <taxon>Ascomycota</taxon>
        <taxon>Pezizomycotina</taxon>
        <taxon>Eurotiomycetes</taxon>
        <taxon>Eurotiomycetidae</taxon>
        <taxon>Eurotiales</taxon>
        <taxon>Aspergillaceae</taxon>
        <taxon>Penicillium</taxon>
    </lineage>
</organism>
<feature type="region of interest" description="Disordered" evidence="1">
    <location>
        <begin position="1"/>
        <end position="24"/>
    </location>
</feature>
<evidence type="ECO:0000256" key="1">
    <source>
        <dbReference type="SAM" id="MobiDB-lite"/>
    </source>
</evidence>
<dbReference type="RefSeq" id="XP_056553976.1">
    <property type="nucleotide sequence ID" value="XM_056701913.1"/>
</dbReference>
<gene>
    <name evidence="2" type="ORF">N7496_008994</name>
</gene>
<protein>
    <submittedName>
        <fullName evidence="2">Uncharacterized protein</fullName>
    </submittedName>
</protein>
<reference evidence="2" key="1">
    <citation type="submission" date="2022-11" db="EMBL/GenBank/DDBJ databases">
        <authorList>
            <person name="Petersen C."/>
        </authorList>
    </citation>
    <scope>NUCLEOTIDE SEQUENCE</scope>
    <source>
        <strain evidence="2">IBT 29864</strain>
    </source>
</reference>
<reference evidence="2" key="2">
    <citation type="journal article" date="2023" name="IMA Fungus">
        <title>Comparative genomic study of the Penicillium genus elucidates a diverse pangenome and 15 lateral gene transfer events.</title>
        <authorList>
            <person name="Petersen C."/>
            <person name="Sorensen T."/>
            <person name="Nielsen M.R."/>
            <person name="Sondergaard T.E."/>
            <person name="Sorensen J.L."/>
            <person name="Fitzpatrick D.A."/>
            <person name="Frisvad J.C."/>
            <person name="Nielsen K.L."/>
        </authorList>
    </citation>
    <scope>NUCLEOTIDE SEQUENCE</scope>
    <source>
        <strain evidence="2">IBT 29864</strain>
    </source>
</reference>
<dbReference type="OrthoDB" id="4359245at2759"/>
<dbReference type="GeneID" id="81441092"/>
<dbReference type="EMBL" id="JAPZBS010000007">
    <property type="protein sequence ID" value="KAJ5369234.1"/>
    <property type="molecule type" value="Genomic_DNA"/>
</dbReference>
<sequence length="235" mass="26296">MHTQHDDRDILPGAVTKTPPKSNASSLTMLKASAGPNELVFTRIGPWRINMEISTKNQPENTLYSIDIAGLFSDNTEITMYSGSKKENRVLGHCRFNKFRPSEMQISSHGTSSRMIWIKQHDSYRWSVPQKSEAGEKTETMDEKYFLWKTVEYPASSSGNRVYQNLELGDMDNSTVYAAYSGGAPGTKSGGSLLLREDMGEDMITMAVLTVCGLIEKERQTRARKGNFTIGMLAY</sequence>
<evidence type="ECO:0000313" key="2">
    <source>
        <dbReference type="EMBL" id="KAJ5369234.1"/>
    </source>
</evidence>
<feature type="compositionally biased region" description="Basic and acidic residues" evidence="1">
    <location>
        <begin position="1"/>
        <end position="10"/>
    </location>
</feature>
<dbReference type="AlphaFoldDB" id="A0A9W9V692"/>
<name>A0A9W9V692_9EURO</name>
<accession>A0A9W9V692</accession>
<keyword evidence="3" id="KW-1185">Reference proteome</keyword>
<comment type="caution">
    <text evidence="2">The sequence shown here is derived from an EMBL/GenBank/DDBJ whole genome shotgun (WGS) entry which is preliminary data.</text>
</comment>
<proteinExistence type="predicted"/>
<dbReference type="Proteomes" id="UP001147782">
    <property type="component" value="Unassembled WGS sequence"/>
</dbReference>